<sequence>MVDRSRRGKLDVLGPDAAEFLQGQVTNDVEALTEGHGCYAALLSPKGRILADMRLLRADDAFRIDTEALALDAMAENLDMYKIGREVEIADRTEERAILSLIGPRVTDLIGSAIPEGEHSFADAKLDGTSALVVATDVGADLVLEAGDADGARSLMAARGAAVVGEAVAEIIRIEAGRPRYGRDMTADNLPAEVGI</sequence>
<accession>A0A0F9CCW7</accession>
<dbReference type="PANTHER" id="PTHR22602:SF0">
    <property type="entry name" value="TRANSFERASE CAF17, MITOCHONDRIAL-RELATED"/>
    <property type="match status" value="1"/>
</dbReference>
<dbReference type="SUPFAM" id="SSF103025">
    <property type="entry name" value="Folate-binding domain"/>
    <property type="match status" value="1"/>
</dbReference>
<dbReference type="Gene3D" id="3.30.1360.120">
    <property type="entry name" value="Probable tRNA modification gtpase trme, domain 1"/>
    <property type="match status" value="1"/>
</dbReference>
<organism evidence="2">
    <name type="scientific">marine sediment metagenome</name>
    <dbReference type="NCBI Taxonomy" id="412755"/>
    <lineage>
        <taxon>unclassified sequences</taxon>
        <taxon>metagenomes</taxon>
        <taxon>ecological metagenomes</taxon>
    </lineage>
</organism>
<feature type="domain" description="GCVT N-terminal" evidence="1">
    <location>
        <begin position="1"/>
        <end position="195"/>
    </location>
</feature>
<reference evidence="2" key="1">
    <citation type="journal article" date="2015" name="Nature">
        <title>Complex archaea that bridge the gap between prokaryotes and eukaryotes.</title>
        <authorList>
            <person name="Spang A."/>
            <person name="Saw J.H."/>
            <person name="Jorgensen S.L."/>
            <person name="Zaremba-Niedzwiedzka K."/>
            <person name="Martijn J."/>
            <person name="Lind A.E."/>
            <person name="van Eijk R."/>
            <person name="Schleper C."/>
            <person name="Guy L."/>
            <person name="Ettema T.J."/>
        </authorList>
    </citation>
    <scope>NUCLEOTIDE SEQUENCE</scope>
</reference>
<dbReference type="InterPro" id="IPR006222">
    <property type="entry name" value="GCVT_N"/>
</dbReference>
<dbReference type="PANTHER" id="PTHR22602">
    <property type="entry name" value="TRANSFERASE CAF17, MITOCHONDRIAL-RELATED"/>
    <property type="match status" value="1"/>
</dbReference>
<dbReference type="EMBL" id="LAZR01033856">
    <property type="protein sequence ID" value="KKL46914.1"/>
    <property type="molecule type" value="Genomic_DNA"/>
</dbReference>
<gene>
    <name evidence="2" type="ORF">LCGC14_2340780</name>
</gene>
<proteinExistence type="predicted"/>
<protein>
    <recommendedName>
        <fullName evidence="1">GCVT N-terminal domain-containing protein</fullName>
    </recommendedName>
</protein>
<dbReference type="InterPro" id="IPR045179">
    <property type="entry name" value="YgfZ/GcvT"/>
</dbReference>
<dbReference type="InterPro" id="IPR027266">
    <property type="entry name" value="TrmE/GcvT-like"/>
</dbReference>
<dbReference type="AlphaFoldDB" id="A0A0F9CCW7"/>
<comment type="caution">
    <text evidence="2">The sequence shown here is derived from an EMBL/GenBank/DDBJ whole genome shotgun (WGS) entry which is preliminary data.</text>
</comment>
<evidence type="ECO:0000313" key="2">
    <source>
        <dbReference type="EMBL" id="KKL46914.1"/>
    </source>
</evidence>
<dbReference type="Pfam" id="PF01571">
    <property type="entry name" value="GCV_T"/>
    <property type="match status" value="1"/>
</dbReference>
<dbReference type="GO" id="GO:0016226">
    <property type="term" value="P:iron-sulfur cluster assembly"/>
    <property type="evidence" value="ECO:0007669"/>
    <property type="project" value="TreeGrafter"/>
</dbReference>
<feature type="non-terminal residue" evidence="2">
    <location>
        <position position="196"/>
    </location>
</feature>
<name>A0A0F9CCW7_9ZZZZ</name>
<evidence type="ECO:0000259" key="1">
    <source>
        <dbReference type="Pfam" id="PF01571"/>
    </source>
</evidence>